<dbReference type="InterPro" id="IPR016186">
    <property type="entry name" value="C-type_lectin-like/link_sf"/>
</dbReference>
<proteinExistence type="predicted"/>
<dbReference type="SMART" id="SM00034">
    <property type="entry name" value="CLECT"/>
    <property type="match status" value="1"/>
</dbReference>
<evidence type="ECO:0000313" key="4">
    <source>
        <dbReference type="Proteomes" id="UP000261520"/>
    </source>
</evidence>
<dbReference type="SUPFAM" id="SSF56436">
    <property type="entry name" value="C-type lectin-like"/>
    <property type="match status" value="1"/>
</dbReference>
<dbReference type="Proteomes" id="UP000261520">
    <property type="component" value="Unplaced"/>
</dbReference>
<dbReference type="PANTHER" id="PTHR45784">
    <property type="entry name" value="C-TYPE LECTIN DOMAIN FAMILY 20 MEMBER A-RELATED"/>
    <property type="match status" value="1"/>
</dbReference>
<keyword evidence="1" id="KW-0812">Transmembrane</keyword>
<evidence type="ECO:0000256" key="1">
    <source>
        <dbReference type="SAM" id="Phobius"/>
    </source>
</evidence>
<dbReference type="Gene3D" id="3.10.100.10">
    <property type="entry name" value="Mannose-Binding Protein A, subunit A"/>
    <property type="match status" value="1"/>
</dbReference>
<evidence type="ECO:0000313" key="3">
    <source>
        <dbReference type="Ensembl" id="ENSPMGP00000003007.1"/>
    </source>
</evidence>
<evidence type="ECO:0000259" key="2">
    <source>
        <dbReference type="PROSITE" id="PS50041"/>
    </source>
</evidence>
<dbReference type="PROSITE" id="PS50041">
    <property type="entry name" value="C_TYPE_LECTIN_2"/>
    <property type="match status" value="1"/>
</dbReference>
<keyword evidence="4" id="KW-1185">Reference proteome</keyword>
<keyword evidence="1" id="KW-0472">Membrane</keyword>
<reference evidence="3" key="2">
    <citation type="submission" date="2025-09" db="UniProtKB">
        <authorList>
            <consortium name="Ensembl"/>
        </authorList>
    </citation>
    <scope>IDENTIFICATION</scope>
</reference>
<organism evidence="3 4">
    <name type="scientific">Periophthalmus magnuspinnatus</name>
    <dbReference type="NCBI Taxonomy" id="409849"/>
    <lineage>
        <taxon>Eukaryota</taxon>
        <taxon>Metazoa</taxon>
        <taxon>Chordata</taxon>
        <taxon>Craniata</taxon>
        <taxon>Vertebrata</taxon>
        <taxon>Euteleostomi</taxon>
        <taxon>Actinopterygii</taxon>
        <taxon>Neopterygii</taxon>
        <taxon>Teleostei</taxon>
        <taxon>Neoteleostei</taxon>
        <taxon>Acanthomorphata</taxon>
        <taxon>Gobiaria</taxon>
        <taxon>Gobiiformes</taxon>
        <taxon>Gobioidei</taxon>
        <taxon>Gobiidae</taxon>
        <taxon>Oxudercinae</taxon>
        <taxon>Periophthalmus</taxon>
    </lineage>
</organism>
<dbReference type="STRING" id="409849.ENSPMGP00000003007"/>
<feature type="transmembrane region" description="Helical" evidence="1">
    <location>
        <begin position="12"/>
        <end position="38"/>
    </location>
</feature>
<protein>
    <recommendedName>
        <fullName evidence="2">C-type lectin domain-containing protein</fullName>
    </recommendedName>
</protein>
<name>A0A3B3ZEN5_9GOBI</name>
<dbReference type="Pfam" id="PF00059">
    <property type="entry name" value="Lectin_C"/>
    <property type="match status" value="1"/>
</dbReference>
<dbReference type="PANTHER" id="PTHR45784:SF8">
    <property type="entry name" value="C-TYPE MANNOSE RECEPTOR 2-RELATED"/>
    <property type="match status" value="1"/>
</dbReference>
<dbReference type="Ensembl" id="ENSPMGT00000003188.1">
    <property type="protein sequence ID" value="ENSPMGP00000003007.1"/>
    <property type="gene ID" value="ENSPMGG00000002624.1"/>
</dbReference>
<keyword evidence="1" id="KW-1133">Transmembrane helix</keyword>
<reference evidence="3" key="1">
    <citation type="submission" date="2025-08" db="UniProtKB">
        <authorList>
            <consortium name="Ensembl"/>
        </authorList>
    </citation>
    <scope>IDENTIFICATION</scope>
</reference>
<dbReference type="InterPro" id="IPR016187">
    <property type="entry name" value="CTDL_fold"/>
</dbReference>
<dbReference type="InterPro" id="IPR001304">
    <property type="entry name" value="C-type_lectin-like"/>
</dbReference>
<dbReference type="AlphaFoldDB" id="A0A3B3ZEN5"/>
<accession>A0A3B3ZEN5</accession>
<feature type="domain" description="C-type lectin" evidence="2">
    <location>
        <begin position="24"/>
        <end position="153"/>
    </location>
</feature>
<sequence length="153" mass="17752">SLAFISFSLHLFIFYLPYFFMNSHIFMCHSLFVLLMFFKTWEEALEYCRENHRDLASVASQTELTLMHKELGKSLVTEDVWIGLRFLDGNWLWVDSQPFEYEAWSQESEVDCPELGRCAALVGVGSSLTSGNTGLQAVWTSQKCDQKLYFLCY</sequence>